<accession>Q7UTC0</accession>
<reference evidence="1 2" key="1">
    <citation type="journal article" date="2003" name="Proc. Natl. Acad. Sci. U.S.A.">
        <title>Complete genome sequence of the marine planctomycete Pirellula sp. strain 1.</title>
        <authorList>
            <person name="Gloeckner F.O."/>
            <person name="Kube M."/>
            <person name="Bauer M."/>
            <person name="Teeling H."/>
            <person name="Lombardot T."/>
            <person name="Ludwig W."/>
            <person name="Gade D."/>
            <person name="Beck A."/>
            <person name="Borzym K."/>
            <person name="Heitmann K."/>
            <person name="Rabus R."/>
            <person name="Schlesner H."/>
            <person name="Amann R."/>
            <person name="Reinhardt R."/>
        </authorList>
    </citation>
    <scope>NUCLEOTIDE SEQUENCE [LARGE SCALE GENOMIC DNA]</scope>
    <source>
        <strain evidence="2">DSM 10527 / NCIMB 13988 / SH1</strain>
    </source>
</reference>
<proteinExistence type="predicted"/>
<evidence type="ECO:0000313" key="1">
    <source>
        <dbReference type="EMBL" id="CAD73517.1"/>
    </source>
</evidence>
<evidence type="ECO:0000313" key="2">
    <source>
        <dbReference type="Proteomes" id="UP000001025"/>
    </source>
</evidence>
<dbReference type="AlphaFoldDB" id="Q7UTC0"/>
<dbReference type="HOGENOM" id="CLU_3347878_0_0_0"/>
<sequence>MHYRNNTALAIRDYLDASLGSWIRQNSEVRVHKHSTS</sequence>
<organism evidence="1 2">
    <name type="scientific">Rhodopirellula baltica (strain DSM 10527 / NCIMB 13988 / SH1)</name>
    <dbReference type="NCBI Taxonomy" id="243090"/>
    <lineage>
        <taxon>Bacteria</taxon>
        <taxon>Pseudomonadati</taxon>
        <taxon>Planctomycetota</taxon>
        <taxon>Planctomycetia</taxon>
        <taxon>Pirellulales</taxon>
        <taxon>Pirellulaceae</taxon>
        <taxon>Rhodopirellula</taxon>
    </lineage>
</organism>
<protein>
    <submittedName>
        <fullName evidence="1">Uncharacterized protein</fullName>
    </submittedName>
</protein>
<dbReference type="KEGG" id="rba:RB3972"/>
<dbReference type="EMBL" id="BX294139">
    <property type="protein sequence ID" value="CAD73517.1"/>
    <property type="molecule type" value="Genomic_DNA"/>
</dbReference>
<dbReference type="STRING" id="243090.RB3972"/>
<dbReference type="EnsemblBacteria" id="CAD73517">
    <property type="protein sequence ID" value="CAD73517"/>
    <property type="gene ID" value="RB3972"/>
</dbReference>
<gene>
    <name evidence="1" type="ordered locus">RB3972</name>
</gene>
<keyword evidence="2" id="KW-1185">Reference proteome</keyword>
<name>Q7UTC0_RHOBA</name>
<dbReference type="InParanoid" id="Q7UTC0"/>
<dbReference type="Proteomes" id="UP000001025">
    <property type="component" value="Chromosome"/>
</dbReference>